<dbReference type="AlphaFoldDB" id="A0AAC9GJP9"/>
<dbReference type="GeneID" id="32308141"/>
<proteinExistence type="predicted"/>
<gene>
    <name evidence="1" type="ORF">BB050_02262</name>
</gene>
<accession>A0AAC9GJP9</accession>
<evidence type="ECO:0000313" key="2">
    <source>
        <dbReference type="Proteomes" id="UP000093276"/>
    </source>
</evidence>
<evidence type="ECO:0000313" key="1">
    <source>
        <dbReference type="EMBL" id="AOC95376.1"/>
    </source>
</evidence>
<protein>
    <submittedName>
        <fullName evidence="1">Uncharacterized protein</fullName>
    </submittedName>
</protein>
<dbReference type="EMBL" id="CP016907">
    <property type="protein sequence ID" value="AOC95376.1"/>
    <property type="molecule type" value="Genomic_DNA"/>
</dbReference>
<dbReference type="RefSeq" id="WP_066033621.1">
    <property type="nucleotide sequence ID" value="NZ_CP016907.1"/>
</dbReference>
<organism evidence="1 2">
    <name type="scientific">Flavobacterium anhuiense</name>
    <dbReference type="NCBI Taxonomy" id="459526"/>
    <lineage>
        <taxon>Bacteria</taxon>
        <taxon>Pseudomonadati</taxon>
        <taxon>Bacteroidota</taxon>
        <taxon>Flavobacteriia</taxon>
        <taxon>Flavobacteriales</taxon>
        <taxon>Flavobacteriaceae</taxon>
        <taxon>Flavobacterium</taxon>
    </lineage>
</organism>
<dbReference type="KEGG" id="fjg:BB050_02262"/>
<sequence length="95" mass="10732">MKRLKIYFLITITLLINSCGVNEEVGNQSSSKSSIYSQKVTLNELLEKLKNRDPELALFIENNPVSNLKTNSGNTDYYFDTKNIASIKNDKNDVA</sequence>
<name>A0AAC9GJP9_9FLAO</name>
<dbReference type="Proteomes" id="UP000093276">
    <property type="component" value="Chromosome"/>
</dbReference>
<reference evidence="1 2" key="1">
    <citation type="submission" date="2016-08" db="EMBL/GenBank/DDBJ databases">
        <title>Complete genome sequence of Flavobacterium johnsoniae strain GSE09, a volatile-producing biocontrol agent isolated from cucumber (Cucumis sativus).</title>
        <authorList>
            <person name="Jeong J.-J."/>
            <person name="Oh J.Y."/>
            <person name="Jim Y.J."/>
            <person name="Sang M.K."/>
            <person name="Kim K.D."/>
        </authorList>
    </citation>
    <scope>NUCLEOTIDE SEQUENCE [LARGE SCALE GENOMIC DNA]</scope>
    <source>
        <strain evidence="1 2">GSE09</strain>
    </source>
</reference>